<feature type="transmembrane region" description="Helical" evidence="1">
    <location>
        <begin position="257"/>
        <end position="279"/>
    </location>
</feature>
<dbReference type="RefSeq" id="WP_087618392.1">
    <property type="nucleotide sequence ID" value="NZ_JAFBEY010000011.1"/>
</dbReference>
<organism evidence="2 3">
    <name type="scientific">Solibacillus kalamii</name>
    <dbReference type="NCBI Taxonomy" id="1748298"/>
    <lineage>
        <taxon>Bacteria</taxon>
        <taxon>Bacillati</taxon>
        <taxon>Bacillota</taxon>
        <taxon>Bacilli</taxon>
        <taxon>Bacillales</taxon>
        <taxon>Caryophanaceae</taxon>
        <taxon>Solibacillus</taxon>
    </lineage>
</organism>
<dbReference type="Proteomes" id="UP000196594">
    <property type="component" value="Unassembled WGS sequence"/>
</dbReference>
<dbReference type="Gene3D" id="1.20.1530.20">
    <property type="match status" value="1"/>
</dbReference>
<keyword evidence="1" id="KW-1133">Transmembrane helix</keyword>
<evidence type="ECO:0000313" key="2">
    <source>
        <dbReference type="EMBL" id="OUZ37681.1"/>
    </source>
</evidence>
<keyword evidence="1" id="KW-0472">Membrane</keyword>
<dbReference type="InterPro" id="IPR004710">
    <property type="entry name" value="Bilac:Na_transpt"/>
</dbReference>
<dbReference type="PANTHER" id="PTHR10361:SF28">
    <property type="entry name" value="P3 PROTEIN-RELATED"/>
    <property type="match status" value="1"/>
</dbReference>
<accession>A0ABX3ZDH3</accession>
<feature type="transmembrane region" description="Helical" evidence="1">
    <location>
        <begin position="125"/>
        <end position="148"/>
    </location>
</feature>
<keyword evidence="1" id="KW-0812">Transmembrane</keyword>
<evidence type="ECO:0008006" key="4">
    <source>
        <dbReference type="Google" id="ProtNLM"/>
    </source>
</evidence>
<comment type="caution">
    <text evidence="2">The sequence shown here is derived from an EMBL/GenBank/DDBJ whole genome shotgun (WGS) entry which is preliminary data.</text>
</comment>
<feature type="transmembrane region" description="Helical" evidence="1">
    <location>
        <begin position="160"/>
        <end position="179"/>
    </location>
</feature>
<feature type="transmembrane region" description="Helical" evidence="1">
    <location>
        <begin position="34"/>
        <end position="55"/>
    </location>
</feature>
<reference evidence="2 3" key="1">
    <citation type="journal article" date="2017" name="Int. J. Syst. Evol. Microbiol.">
        <title>Solibacillus kalamii sp. nov., isolated from a high-efficiency particulate arrestance filter system used in the International Space Station.</title>
        <authorList>
            <person name="Checinska Sielaff A."/>
            <person name="Kumar R.M."/>
            <person name="Pal D."/>
            <person name="Mayilraj S."/>
            <person name="Venkateswaran K."/>
        </authorList>
    </citation>
    <scope>NUCLEOTIDE SEQUENCE [LARGE SCALE GENOMIC DNA]</scope>
    <source>
        <strain evidence="2 3">ISSFR-015</strain>
    </source>
</reference>
<feature type="transmembrane region" description="Helical" evidence="1">
    <location>
        <begin position="285"/>
        <end position="305"/>
    </location>
</feature>
<name>A0ABX3ZDH3_9BACL</name>
<keyword evidence="3" id="KW-1185">Reference proteome</keyword>
<dbReference type="InterPro" id="IPR016833">
    <property type="entry name" value="Put_Na-Bile_cotransptr"/>
</dbReference>
<evidence type="ECO:0000256" key="1">
    <source>
        <dbReference type="SAM" id="Phobius"/>
    </source>
</evidence>
<sequence length="312" mass="34715">MVQLLNQFIQKWMPVLTPLSLVIGVLLEKIGTHFLFLVPVLFAVMTFISSLNLKFRDIKVFKQYPKTILFVIAFLHILMPLWAFFLAELIFDDRLLTIGFLISVAVPTGVTSVIWVTISKGNLPLSLAIILIDTLLAPILMPLILHLVVGESISLNTSALIFDLIWMIVLPSILGILVNEWTKGKLFLQYGKPMSLVSKLCLFGIIMINSSAIAPYVKTIDLELAKVIAAVLFLAVSGYVFSLVLGRLFWKSEADQATFVFNGGMRNIAVGVVIATTYFPSKVAMPVVFGMLFQQVLASIFYKIIRKNSETV</sequence>
<feature type="transmembrane region" description="Helical" evidence="1">
    <location>
        <begin position="224"/>
        <end position="245"/>
    </location>
</feature>
<dbReference type="InterPro" id="IPR038770">
    <property type="entry name" value="Na+/solute_symporter_sf"/>
</dbReference>
<proteinExistence type="predicted"/>
<feature type="transmembrane region" description="Helical" evidence="1">
    <location>
        <begin position="97"/>
        <end position="118"/>
    </location>
</feature>
<dbReference type="PANTHER" id="PTHR10361">
    <property type="entry name" value="SODIUM-BILE ACID COTRANSPORTER"/>
    <property type="match status" value="1"/>
</dbReference>
<dbReference type="EMBL" id="NHNT01000014">
    <property type="protein sequence ID" value="OUZ37681.1"/>
    <property type="molecule type" value="Genomic_DNA"/>
</dbReference>
<feature type="transmembrane region" description="Helical" evidence="1">
    <location>
        <begin position="200"/>
        <end position="218"/>
    </location>
</feature>
<evidence type="ECO:0000313" key="3">
    <source>
        <dbReference type="Proteomes" id="UP000196594"/>
    </source>
</evidence>
<gene>
    <name evidence="2" type="ORF">CBM15_16980</name>
</gene>
<protein>
    <recommendedName>
        <fullName evidence="4">Bile acid:sodium symporter family protein</fullName>
    </recommendedName>
</protein>
<feature type="transmembrane region" description="Helical" evidence="1">
    <location>
        <begin position="67"/>
        <end position="91"/>
    </location>
</feature>
<dbReference type="Pfam" id="PF13593">
    <property type="entry name" value="SBF_like"/>
    <property type="match status" value="1"/>
</dbReference>